<feature type="domain" description="DUF2249" evidence="1">
    <location>
        <begin position="103"/>
        <end position="156"/>
    </location>
</feature>
<reference evidence="3" key="1">
    <citation type="journal article" date="2019" name="Int. J. Syst. Evol. Microbiol.">
        <title>The Global Catalogue of Microorganisms (GCM) 10K type strain sequencing project: providing services to taxonomists for standard genome sequencing and annotation.</title>
        <authorList>
            <consortium name="The Broad Institute Genomics Platform"/>
            <consortium name="The Broad Institute Genome Sequencing Center for Infectious Disease"/>
            <person name="Wu L."/>
            <person name="Ma J."/>
        </authorList>
    </citation>
    <scope>NUCLEOTIDE SEQUENCE [LARGE SCALE GENOMIC DNA]</scope>
    <source>
        <strain evidence="3">JCM 16704</strain>
    </source>
</reference>
<accession>A0ABP7Z0R1</accession>
<organism evidence="2 3">
    <name type="scientific">Sphingobacterium kyonggiense</name>
    <dbReference type="NCBI Taxonomy" id="714075"/>
    <lineage>
        <taxon>Bacteria</taxon>
        <taxon>Pseudomonadati</taxon>
        <taxon>Bacteroidota</taxon>
        <taxon>Sphingobacteriia</taxon>
        <taxon>Sphingobacteriales</taxon>
        <taxon>Sphingobacteriaceae</taxon>
        <taxon>Sphingobacterium</taxon>
    </lineage>
</organism>
<proteinExistence type="predicted"/>
<name>A0ABP7Z0R1_9SPHI</name>
<evidence type="ECO:0000313" key="2">
    <source>
        <dbReference type="EMBL" id="GAA4144754.1"/>
    </source>
</evidence>
<evidence type="ECO:0000313" key="3">
    <source>
        <dbReference type="Proteomes" id="UP001500101"/>
    </source>
</evidence>
<dbReference type="Proteomes" id="UP001500101">
    <property type="component" value="Unassembled WGS sequence"/>
</dbReference>
<gene>
    <name evidence="2" type="ORF">GCM10022216_28030</name>
</gene>
<dbReference type="Gene3D" id="1.10.3910.10">
    <property type="entry name" value="SP0561-like"/>
    <property type="match status" value="1"/>
</dbReference>
<dbReference type="Pfam" id="PF10006">
    <property type="entry name" value="DUF2249"/>
    <property type="match status" value="2"/>
</dbReference>
<dbReference type="EMBL" id="BAAAZI010000011">
    <property type="protein sequence ID" value="GAA4144754.1"/>
    <property type="molecule type" value="Genomic_DNA"/>
</dbReference>
<comment type="caution">
    <text evidence="2">The sequence shown here is derived from an EMBL/GenBank/DDBJ whole genome shotgun (WGS) entry which is preliminary data.</text>
</comment>
<sequence length="274" mass="31650">MRINQHTKISELIKANELAIDAIASIAKPLRKIKIPLLRKVLTPRVNIGEASKIAGVSIMEFRRVLEPLGFIWEDTSQSSPVEVQEESGRPDWLKKTNSLQALDVRPLLDADKDPLKDIFQAYKALPLHGVLYIINSFIPIPLIKRLEERGALCHTESVSNNEYHSYFYKAKEDKKEKSKPQNITFLTIEEFEEKAKALNDFKKIEVDVCHLPMPQPMELILHFLTDLNKNEYLYVLHRKVPLHLLEELEESSFQIFICEPVEGDVRLLIFPKE</sequence>
<protein>
    <recommendedName>
        <fullName evidence="1">DUF2249 domain-containing protein</fullName>
    </recommendedName>
</protein>
<dbReference type="InterPro" id="IPR018720">
    <property type="entry name" value="DUF2249"/>
</dbReference>
<evidence type="ECO:0000259" key="1">
    <source>
        <dbReference type="Pfam" id="PF10006"/>
    </source>
</evidence>
<dbReference type="RefSeq" id="WP_344675399.1">
    <property type="nucleotide sequence ID" value="NZ_BAAAZI010000011.1"/>
</dbReference>
<dbReference type="InterPro" id="IPR038062">
    <property type="entry name" value="ScdA-like_N_sf"/>
</dbReference>
<keyword evidence="3" id="KW-1185">Reference proteome</keyword>
<feature type="domain" description="DUF2249" evidence="1">
    <location>
        <begin position="206"/>
        <end position="266"/>
    </location>
</feature>